<dbReference type="Gene3D" id="3.40.190.10">
    <property type="entry name" value="Periplasmic binding protein-like II"/>
    <property type="match status" value="2"/>
</dbReference>
<dbReference type="CDD" id="cd13543">
    <property type="entry name" value="PBP2_Fbp"/>
    <property type="match status" value="1"/>
</dbReference>
<evidence type="ECO:0000256" key="1">
    <source>
        <dbReference type="ARBA" id="ARBA00008520"/>
    </source>
</evidence>
<dbReference type="EMBL" id="CP032509">
    <property type="protein sequence ID" value="AZN70538.1"/>
    <property type="molecule type" value="Genomic_DNA"/>
</dbReference>
<feature type="signal peptide" evidence="4">
    <location>
        <begin position="1"/>
        <end position="25"/>
    </location>
</feature>
<evidence type="ECO:0000256" key="3">
    <source>
        <dbReference type="PIRSR" id="PIRSR002825-1"/>
    </source>
</evidence>
<gene>
    <name evidence="5" type="ORF">D5400_03925</name>
</gene>
<dbReference type="GO" id="GO:0046872">
    <property type="term" value="F:metal ion binding"/>
    <property type="evidence" value="ECO:0007669"/>
    <property type="project" value="UniProtKB-KW"/>
</dbReference>
<feature type="chain" id="PRO_5018635343" evidence="4">
    <location>
        <begin position="26"/>
        <end position="332"/>
    </location>
</feature>
<keyword evidence="3" id="KW-0408">Iron</keyword>
<proteinExistence type="inferred from homology"/>
<dbReference type="InterPro" id="IPR026045">
    <property type="entry name" value="Ferric-bd"/>
</dbReference>
<dbReference type="Pfam" id="PF13343">
    <property type="entry name" value="SBP_bac_6"/>
    <property type="match status" value="1"/>
</dbReference>
<dbReference type="PANTHER" id="PTHR30006">
    <property type="entry name" value="THIAMINE-BINDING PERIPLASMIC PROTEIN-RELATED"/>
    <property type="match status" value="1"/>
</dbReference>
<evidence type="ECO:0000256" key="4">
    <source>
        <dbReference type="SAM" id="SignalP"/>
    </source>
</evidence>
<keyword evidence="6" id="KW-1185">Reference proteome</keyword>
<name>A0A3Q8XNU4_9HYPH</name>
<feature type="binding site" evidence="3">
    <location>
        <position position="218"/>
    </location>
    <ligand>
        <name>Fe cation</name>
        <dbReference type="ChEBI" id="CHEBI:24875"/>
    </ligand>
</feature>
<dbReference type="Proteomes" id="UP000268192">
    <property type="component" value="Chromosome"/>
</dbReference>
<dbReference type="RefSeq" id="WP_126007843.1">
    <property type="nucleotide sequence ID" value="NZ_CP032509.1"/>
</dbReference>
<evidence type="ECO:0000256" key="2">
    <source>
        <dbReference type="ARBA" id="ARBA00022729"/>
    </source>
</evidence>
<keyword evidence="3" id="KW-0479">Metal-binding</keyword>
<dbReference type="KEGG" id="abaw:D5400_03925"/>
<evidence type="ECO:0000313" key="5">
    <source>
        <dbReference type="EMBL" id="AZN70538.1"/>
    </source>
</evidence>
<reference evidence="5 6" key="1">
    <citation type="submission" date="2018-09" db="EMBL/GenBank/DDBJ databases">
        <title>Marinorhizobium profundi gen. nov., sp. nov., isolated from a deep-sea sediment sample from the New Britain Trench and proposal of Marinorhizobiaceae fam. nov. in the order Rhizobiales of the class Alphaproteobacteria.</title>
        <authorList>
            <person name="Cao J."/>
        </authorList>
    </citation>
    <scope>NUCLEOTIDE SEQUENCE [LARGE SCALE GENOMIC DNA]</scope>
    <source>
        <strain evidence="5 6">WS11</strain>
    </source>
</reference>
<evidence type="ECO:0000313" key="6">
    <source>
        <dbReference type="Proteomes" id="UP000268192"/>
    </source>
</evidence>
<dbReference type="PIRSF" id="PIRSF002825">
    <property type="entry name" value="CfbpA"/>
    <property type="match status" value="1"/>
</dbReference>
<organism evidence="5 6">
    <name type="scientific">Georhizobium profundi</name>
    <dbReference type="NCBI Taxonomy" id="2341112"/>
    <lineage>
        <taxon>Bacteria</taxon>
        <taxon>Pseudomonadati</taxon>
        <taxon>Pseudomonadota</taxon>
        <taxon>Alphaproteobacteria</taxon>
        <taxon>Hyphomicrobiales</taxon>
        <taxon>Rhizobiaceae</taxon>
        <taxon>Georhizobium</taxon>
    </lineage>
</organism>
<feature type="binding site" evidence="3">
    <location>
        <position position="219"/>
    </location>
    <ligand>
        <name>Fe cation</name>
        <dbReference type="ChEBI" id="CHEBI:24875"/>
    </ligand>
</feature>
<protein>
    <submittedName>
        <fullName evidence="5">Iron ABC transporter substrate-binding protein</fullName>
    </submittedName>
</protein>
<accession>A0A3Q8XNU4</accession>
<dbReference type="AlphaFoldDB" id="A0A3Q8XNU4"/>
<dbReference type="GO" id="GO:0030288">
    <property type="term" value="C:outer membrane-bounded periplasmic space"/>
    <property type="evidence" value="ECO:0007669"/>
    <property type="project" value="TreeGrafter"/>
</dbReference>
<dbReference type="PANTHER" id="PTHR30006:SF15">
    <property type="entry name" value="IRON-UTILIZATION PERIPLASMIC PROTEIN"/>
    <property type="match status" value="1"/>
</dbReference>
<dbReference type="OrthoDB" id="9769567at2"/>
<keyword evidence="2 4" id="KW-0732">Signal</keyword>
<comment type="similarity">
    <text evidence="1">Belongs to the bacterial solute-binding protein 1 family.</text>
</comment>
<sequence length="332" mass="35636">MSKTTRSLIAAAAFAAVSLPTLASAQELTIYSGRGEAFAQPIIDRFAEETGIEVEVRYGGTAEMAVLITEEGEQSPADVFWAQDPGALGAVGELFEPLPEEVLANVPETLRDDEGRWVAASARARTFVYSPERVEEGELPTSITDLTGEEYRGRVGWAPTNGSFQAHLTALRVLLGEEETKAWLEAMIANDTQVYSNNASQLQAIADGEVDFGLVNHYYLLRQKAADAAFPVEQSIFANGDAGNLLMAAGAGVLASSDNKEAAEDFVAFLLSEEAQTYFAQDNQEYGVIEGADNAGIEPNIEDVILASPPLDLNDIDDLEGTLNLLREVGLL</sequence>
<dbReference type="SUPFAM" id="SSF53850">
    <property type="entry name" value="Periplasmic binding protein-like II"/>
    <property type="match status" value="1"/>
</dbReference>